<keyword evidence="4" id="KW-0378">Hydrolase</keyword>
<protein>
    <recommendedName>
        <fullName evidence="2">ADP-ribosyl cyclase/cyclic ADP-ribose hydrolase</fullName>
        <ecNumber evidence="2">3.2.2.6</ecNumber>
    </recommendedName>
</protein>
<sequence length="215" mass="23929">SANDCQKIWSVFEQAFVGKDPCNVPTEAYDSLFNTVIQDHVCNRMMFWSKTSPLVHEFTKNCFQTLEDTLLGSIMNGLTWCSKEGSKEIFTTGCPLWNDCVNHTVKSFWHFASAAFADAACGDVIAMLNGSIATPFTPTSIFATTEVKRFNATKMNSLTVVLVTKENDGKSCDDPSLHDLQKELDPRLKYNCKLVPVSQIHDCLSHHNTACGACW</sequence>
<dbReference type="Proteomes" id="UP001557470">
    <property type="component" value="Unassembled WGS sequence"/>
</dbReference>
<comment type="similarity">
    <text evidence="1">Belongs to the ADP-ribosyl cyclase family.</text>
</comment>
<dbReference type="SUPFAM" id="SSF52309">
    <property type="entry name" value="N-(deoxy)ribosyltransferase-like"/>
    <property type="match status" value="1"/>
</dbReference>
<dbReference type="GO" id="GO:0016020">
    <property type="term" value="C:membrane"/>
    <property type="evidence" value="ECO:0007669"/>
    <property type="project" value="UniProtKB-ARBA"/>
</dbReference>
<keyword evidence="3" id="KW-0808">Transferase</keyword>
<keyword evidence="8" id="KW-1185">Reference proteome</keyword>
<feature type="non-terminal residue" evidence="7">
    <location>
        <position position="1"/>
    </location>
</feature>
<evidence type="ECO:0000256" key="6">
    <source>
        <dbReference type="ARBA" id="ARBA00023157"/>
    </source>
</evidence>
<dbReference type="AlphaFoldDB" id="A0ABD0XD98"/>
<dbReference type="GO" id="GO:0016740">
    <property type="term" value="F:transferase activity"/>
    <property type="evidence" value="ECO:0007669"/>
    <property type="project" value="UniProtKB-KW"/>
</dbReference>
<evidence type="ECO:0000256" key="3">
    <source>
        <dbReference type="ARBA" id="ARBA00022679"/>
    </source>
</evidence>
<gene>
    <name evidence="7" type="ORF">UPYG_G00078630</name>
</gene>
<keyword evidence="6" id="KW-1015">Disulfide bond</keyword>
<accession>A0ABD0XD98</accession>
<reference evidence="7 8" key="1">
    <citation type="submission" date="2024-06" db="EMBL/GenBank/DDBJ databases">
        <authorList>
            <person name="Pan Q."/>
            <person name="Wen M."/>
            <person name="Jouanno E."/>
            <person name="Zahm M."/>
            <person name="Klopp C."/>
            <person name="Cabau C."/>
            <person name="Louis A."/>
            <person name="Berthelot C."/>
            <person name="Parey E."/>
            <person name="Roest Crollius H."/>
            <person name="Montfort J."/>
            <person name="Robinson-Rechavi M."/>
            <person name="Bouchez O."/>
            <person name="Lampietro C."/>
            <person name="Lopez Roques C."/>
            <person name="Donnadieu C."/>
            <person name="Postlethwait J."/>
            <person name="Bobe J."/>
            <person name="Verreycken H."/>
            <person name="Guiguen Y."/>
        </authorList>
    </citation>
    <scope>NUCLEOTIDE SEQUENCE [LARGE SCALE GENOMIC DNA]</scope>
    <source>
        <strain evidence="7">Up_M1</strain>
        <tissue evidence="7">Testis</tissue>
    </source>
</reference>
<evidence type="ECO:0000256" key="5">
    <source>
        <dbReference type="ARBA" id="ARBA00023027"/>
    </source>
</evidence>
<dbReference type="InterPro" id="IPR003193">
    <property type="entry name" value="ADP-ribosyl_cyclase"/>
</dbReference>
<comment type="caution">
    <text evidence="7">The sequence shown here is derived from an EMBL/GenBank/DDBJ whole genome shotgun (WGS) entry which is preliminary data.</text>
</comment>
<organism evidence="7 8">
    <name type="scientific">Umbra pygmaea</name>
    <name type="common">Eastern mudminnow</name>
    <dbReference type="NCBI Taxonomy" id="75934"/>
    <lineage>
        <taxon>Eukaryota</taxon>
        <taxon>Metazoa</taxon>
        <taxon>Chordata</taxon>
        <taxon>Craniata</taxon>
        <taxon>Vertebrata</taxon>
        <taxon>Euteleostomi</taxon>
        <taxon>Actinopterygii</taxon>
        <taxon>Neopterygii</taxon>
        <taxon>Teleostei</taxon>
        <taxon>Protacanthopterygii</taxon>
        <taxon>Esociformes</taxon>
        <taxon>Umbridae</taxon>
        <taxon>Umbra</taxon>
    </lineage>
</organism>
<evidence type="ECO:0000256" key="2">
    <source>
        <dbReference type="ARBA" id="ARBA00011982"/>
    </source>
</evidence>
<dbReference type="PANTHER" id="PTHR10912">
    <property type="entry name" value="ADP-RIBOSYL CYCLASE"/>
    <property type="match status" value="1"/>
</dbReference>
<dbReference type="Pfam" id="PF02267">
    <property type="entry name" value="Rib_hydrolayse"/>
    <property type="match status" value="1"/>
</dbReference>
<dbReference type="EMBL" id="JAGEUA010000002">
    <property type="protein sequence ID" value="KAL1006898.1"/>
    <property type="molecule type" value="Genomic_DNA"/>
</dbReference>
<dbReference type="EC" id="3.2.2.6" evidence="2"/>
<dbReference type="PANTHER" id="PTHR10912:SF9">
    <property type="entry name" value="ADP-RIBOSYL CYCLASE_CYCLIC ADP-RIBOSE HYDROLASE"/>
    <property type="match status" value="1"/>
</dbReference>
<keyword evidence="5" id="KW-0520">NAD</keyword>
<evidence type="ECO:0000256" key="1">
    <source>
        <dbReference type="ARBA" id="ARBA00005406"/>
    </source>
</evidence>
<evidence type="ECO:0000313" key="7">
    <source>
        <dbReference type="EMBL" id="KAL1006898.1"/>
    </source>
</evidence>
<proteinExistence type="inferred from homology"/>
<dbReference type="Gene3D" id="1.20.82.10">
    <property type="entry name" value="ADP Ribosyl Cyclase, Chain A, domain 1"/>
    <property type="match status" value="1"/>
</dbReference>
<dbReference type="Gene3D" id="3.40.50.720">
    <property type="entry name" value="NAD(P)-binding Rossmann-like Domain"/>
    <property type="match status" value="1"/>
</dbReference>
<evidence type="ECO:0000256" key="4">
    <source>
        <dbReference type="ARBA" id="ARBA00022801"/>
    </source>
</evidence>
<dbReference type="GO" id="GO:0061809">
    <property type="term" value="F:NAD+ nucleosidase activity, cyclic ADP-ribose generating"/>
    <property type="evidence" value="ECO:0007669"/>
    <property type="project" value="UniProtKB-EC"/>
</dbReference>
<name>A0ABD0XD98_UMBPY</name>
<evidence type="ECO:0000313" key="8">
    <source>
        <dbReference type="Proteomes" id="UP001557470"/>
    </source>
</evidence>